<evidence type="ECO:0000313" key="1">
    <source>
        <dbReference type="EMBL" id="NUQ88935.1"/>
    </source>
</evidence>
<accession>A0A850C3Q8</accession>
<gene>
    <name evidence="1" type="ORF">HOQ43_10785</name>
</gene>
<dbReference type="AlphaFoldDB" id="A0A850C3Q8"/>
<evidence type="ECO:0000313" key="2">
    <source>
        <dbReference type="Proteomes" id="UP000574690"/>
    </source>
</evidence>
<dbReference type="Proteomes" id="UP000574690">
    <property type="component" value="Unassembled WGS sequence"/>
</dbReference>
<name>A0A850C3Q8_9ACTN</name>
<protein>
    <submittedName>
        <fullName evidence="1">Uncharacterized protein</fullName>
    </submittedName>
</protein>
<proteinExistence type="predicted"/>
<organism evidence="1 2">
    <name type="scientific">Glycomyces artemisiae</name>
    <dbReference type="NCBI Taxonomy" id="1076443"/>
    <lineage>
        <taxon>Bacteria</taxon>
        <taxon>Bacillati</taxon>
        <taxon>Actinomycetota</taxon>
        <taxon>Actinomycetes</taxon>
        <taxon>Glycomycetales</taxon>
        <taxon>Glycomycetaceae</taxon>
        <taxon>Glycomyces</taxon>
    </lineage>
</organism>
<reference evidence="1 2" key="1">
    <citation type="submission" date="2020-05" db="EMBL/GenBank/DDBJ databases">
        <title>DNA-SIP metagenomic assembled genomes.</title>
        <authorList>
            <person name="Yu J."/>
        </authorList>
    </citation>
    <scope>NUCLEOTIDE SEQUENCE [LARGE SCALE GENOMIC DNA]</scope>
    <source>
        <strain evidence="1">Bin5.27</strain>
    </source>
</reference>
<dbReference type="EMBL" id="JABFXE010000451">
    <property type="protein sequence ID" value="NUQ88935.1"/>
    <property type="molecule type" value="Genomic_DNA"/>
</dbReference>
<comment type="caution">
    <text evidence="1">The sequence shown here is derived from an EMBL/GenBank/DDBJ whole genome shotgun (WGS) entry which is preliminary data.</text>
</comment>
<sequence>MSDYIQIGQVYVSCNARETGDEGGPRRIRIVGIVGPNRVEVETIDDAGVGTRRRHMWTDNLHASLLTLRGVARTQGYVLETEAAQ</sequence>